<dbReference type="AlphaFoldDB" id="A0A8H4PAY2"/>
<evidence type="ECO:0000313" key="2">
    <source>
        <dbReference type="Proteomes" id="UP000554235"/>
    </source>
</evidence>
<accession>A0A8H4PAY2</accession>
<reference evidence="1 2" key="1">
    <citation type="submission" date="2020-01" db="EMBL/GenBank/DDBJ databases">
        <title>Identification and distribution of gene clusters putatively required for synthesis of sphingolipid metabolism inhibitors in phylogenetically diverse species of the filamentous fungus Fusarium.</title>
        <authorList>
            <person name="Kim H.-S."/>
            <person name="Busman M."/>
            <person name="Brown D.W."/>
            <person name="Divon H."/>
            <person name="Uhlig S."/>
            <person name="Proctor R.H."/>
        </authorList>
    </citation>
    <scope>NUCLEOTIDE SEQUENCE [LARGE SCALE GENOMIC DNA]</scope>
    <source>
        <strain evidence="1 2">NRRL 20459</strain>
    </source>
</reference>
<evidence type="ECO:0000313" key="1">
    <source>
        <dbReference type="EMBL" id="KAF4462661.1"/>
    </source>
</evidence>
<name>A0A8H4PAY2_9HYPO</name>
<comment type="caution">
    <text evidence="1">The sequence shown here is derived from an EMBL/GenBank/DDBJ whole genome shotgun (WGS) entry which is preliminary data.</text>
</comment>
<protein>
    <submittedName>
        <fullName evidence="1">Uncharacterized protein</fullName>
    </submittedName>
</protein>
<dbReference type="EMBL" id="JAADYS010001497">
    <property type="protein sequence ID" value="KAF4462661.1"/>
    <property type="molecule type" value="Genomic_DNA"/>
</dbReference>
<keyword evidence="2" id="KW-1185">Reference proteome</keyword>
<dbReference type="Proteomes" id="UP000554235">
    <property type="component" value="Unassembled WGS sequence"/>
</dbReference>
<gene>
    <name evidence="1" type="ORF">FALBO_10521</name>
</gene>
<organism evidence="1 2">
    <name type="scientific">Fusarium albosuccineum</name>
    <dbReference type="NCBI Taxonomy" id="1237068"/>
    <lineage>
        <taxon>Eukaryota</taxon>
        <taxon>Fungi</taxon>
        <taxon>Dikarya</taxon>
        <taxon>Ascomycota</taxon>
        <taxon>Pezizomycotina</taxon>
        <taxon>Sordariomycetes</taxon>
        <taxon>Hypocreomycetidae</taxon>
        <taxon>Hypocreales</taxon>
        <taxon>Nectriaceae</taxon>
        <taxon>Fusarium</taxon>
        <taxon>Fusarium decemcellulare species complex</taxon>
    </lineage>
</organism>
<sequence>MIRRPISAILSPSLSHNQATLLPGLEAPYYAATQAVKDAPLRLSANQYTTTAAKFSGKYIMLKKRVTTKVKMRGEARIPYVGSGRLRRGNVRGEGRGPFI</sequence>
<proteinExistence type="predicted"/>